<proteinExistence type="predicted"/>
<dbReference type="AlphaFoldDB" id="A6GE81"/>
<protein>
    <submittedName>
        <fullName evidence="2">Uncharacterized protein</fullName>
    </submittedName>
</protein>
<comment type="caution">
    <text evidence="2">The sequence shown here is derived from an EMBL/GenBank/DDBJ whole genome shotgun (WGS) entry which is preliminary data.</text>
</comment>
<keyword evidence="3" id="KW-1185">Reference proteome</keyword>
<evidence type="ECO:0000313" key="2">
    <source>
        <dbReference type="EMBL" id="EDM75799.1"/>
    </source>
</evidence>
<organism evidence="2 3">
    <name type="scientific">Plesiocystis pacifica SIR-1</name>
    <dbReference type="NCBI Taxonomy" id="391625"/>
    <lineage>
        <taxon>Bacteria</taxon>
        <taxon>Pseudomonadati</taxon>
        <taxon>Myxococcota</taxon>
        <taxon>Polyangia</taxon>
        <taxon>Nannocystales</taxon>
        <taxon>Nannocystaceae</taxon>
        <taxon>Plesiocystis</taxon>
    </lineage>
</organism>
<evidence type="ECO:0000256" key="1">
    <source>
        <dbReference type="SAM" id="MobiDB-lite"/>
    </source>
</evidence>
<feature type="region of interest" description="Disordered" evidence="1">
    <location>
        <begin position="117"/>
        <end position="150"/>
    </location>
</feature>
<evidence type="ECO:0000313" key="3">
    <source>
        <dbReference type="Proteomes" id="UP000005801"/>
    </source>
</evidence>
<name>A6GE81_9BACT</name>
<dbReference type="Proteomes" id="UP000005801">
    <property type="component" value="Unassembled WGS sequence"/>
</dbReference>
<dbReference type="STRING" id="391625.PPSIR1_34702"/>
<gene>
    <name evidence="2" type="ORF">PPSIR1_34702</name>
</gene>
<feature type="compositionally biased region" description="Basic and acidic residues" evidence="1">
    <location>
        <begin position="122"/>
        <end position="139"/>
    </location>
</feature>
<reference evidence="2 3" key="1">
    <citation type="submission" date="2007-06" db="EMBL/GenBank/DDBJ databases">
        <authorList>
            <person name="Shimkets L."/>
            <person name="Ferriera S."/>
            <person name="Johnson J."/>
            <person name="Kravitz S."/>
            <person name="Beeson K."/>
            <person name="Sutton G."/>
            <person name="Rogers Y.-H."/>
            <person name="Friedman R."/>
            <person name="Frazier M."/>
            <person name="Venter J.C."/>
        </authorList>
    </citation>
    <scope>NUCLEOTIDE SEQUENCE [LARGE SCALE GENOMIC DNA]</scope>
    <source>
        <strain evidence="2 3">SIR-1</strain>
    </source>
</reference>
<accession>A6GE81</accession>
<sequence length="150" mass="15872">MFAPFALVATAGPAQAEEADAEGSDKAGVDSAYVKVTLTKGEDSFAHPGFRVAIDEEGVFVINCDGKDHEVVVTIREASETNFKIEVDYSVNGNEQLSESLDATVGTPVELRKGKTALAIDLDPRGQKDTSRKDGEKILGPDSDDPLGGM</sequence>
<dbReference type="EMBL" id="ABCS01000080">
    <property type="protein sequence ID" value="EDM75799.1"/>
    <property type="molecule type" value="Genomic_DNA"/>
</dbReference>